<dbReference type="EMBL" id="LDAU01000105">
    <property type="protein sequence ID" value="KRX05700.1"/>
    <property type="molecule type" value="Genomic_DNA"/>
</dbReference>
<evidence type="ECO:0000313" key="3">
    <source>
        <dbReference type="Proteomes" id="UP000054937"/>
    </source>
</evidence>
<accession>A0A0V0QTX3</accession>
<protein>
    <submittedName>
        <fullName evidence="2">Uncharacterized protein</fullName>
    </submittedName>
</protein>
<evidence type="ECO:0000256" key="1">
    <source>
        <dbReference type="SAM" id="MobiDB-lite"/>
    </source>
</evidence>
<dbReference type="AlphaFoldDB" id="A0A0V0QTX3"/>
<name>A0A0V0QTX3_PSEPJ</name>
<feature type="compositionally biased region" description="Polar residues" evidence="1">
    <location>
        <begin position="94"/>
        <end position="118"/>
    </location>
</feature>
<sequence length="130" mass="14892">MVNSPNQKIMQQSAYSGFSNKKQARLSIYDKYIDKSPQRSSSKPINLMFESLGVKQKVTSQSTGSLLNPRVPRKSFTKAQNYSHTQEKEDQSVENENQSQYSSILIKQQQQATESNAPNRKMRIKIIKFS</sequence>
<keyword evidence="3" id="KW-1185">Reference proteome</keyword>
<gene>
    <name evidence="2" type="ORF">PPERSA_09840</name>
</gene>
<proteinExistence type="predicted"/>
<dbReference type="Proteomes" id="UP000054937">
    <property type="component" value="Unassembled WGS sequence"/>
</dbReference>
<organism evidence="2 3">
    <name type="scientific">Pseudocohnilembus persalinus</name>
    <name type="common">Ciliate</name>
    <dbReference type="NCBI Taxonomy" id="266149"/>
    <lineage>
        <taxon>Eukaryota</taxon>
        <taxon>Sar</taxon>
        <taxon>Alveolata</taxon>
        <taxon>Ciliophora</taxon>
        <taxon>Intramacronucleata</taxon>
        <taxon>Oligohymenophorea</taxon>
        <taxon>Scuticociliatia</taxon>
        <taxon>Philasterida</taxon>
        <taxon>Pseudocohnilembidae</taxon>
        <taxon>Pseudocohnilembus</taxon>
    </lineage>
</organism>
<dbReference type="InParanoid" id="A0A0V0QTX3"/>
<comment type="caution">
    <text evidence="2">The sequence shown here is derived from an EMBL/GenBank/DDBJ whole genome shotgun (WGS) entry which is preliminary data.</text>
</comment>
<evidence type="ECO:0000313" key="2">
    <source>
        <dbReference type="EMBL" id="KRX05700.1"/>
    </source>
</evidence>
<reference evidence="2 3" key="1">
    <citation type="journal article" date="2015" name="Sci. Rep.">
        <title>Genome of the facultative scuticociliatosis pathogen Pseudocohnilembus persalinus provides insight into its virulence through horizontal gene transfer.</title>
        <authorList>
            <person name="Xiong J."/>
            <person name="Wang G."/>
            <person name="Cheng J."/>
            <person name="Tian M."/>
            <person name="Pan X."/>
            <person name="Warren A."/>
            <person name="Jiang C."/>
            <person name="Yuan D."/>
            <person name="Miao W."/>
        </authorList>
    </citation>
    <scope>NUCLEOTIDE SEQUENCE [LARGE SCALE GENOMIC DNA]</scope>
    <source>
        <strain evidence="2">36N120E</strain>
    </source>
</reference>
<feature type="region of interest" description="Disordered" evidence="1">
    <location>
        <begin position="59"/>
        <end position="119"/>
    </location>
</feature>